<evidence type="ECO:0000313" key="3">
    <source>
        <dbReference type="Proteomes" id="UP000283530"/>
    </source>
</evidence>
<dbReference type="EMBL" id="QPKB01000009">
    <property type="protein sequence ID" value="RWR92176.1"/>
    <property type="molecule type" value="Genomic_DNA"/>
</dbReference>
<dbReference type="AlphaFoldDB" id="A0A3S3NH79"/>
<reference evidence="2 3" key="1">
    <citation type="journal article" date="2019" name="Nat. Plants">
        <title>Stout camphor tree genome fills gaps in understanding of flowering plant genome evolution.</title>
        <authorList>
            <person name="Chaw S.M."/>
            <person name="Liu Y.C."/>
            <person name="Wu Y.W."/>
            <person name="Wang H.Y."/>
            <person name="Lin C.I."/>
            <person name="Wu C.S."/>
            <person name="Ke H.M."/>
            <person name="Chang L.Y."/>
            <person name="Hsu C.Y."/>
            <person name="Yang H.T."/>
            <person name="Sudianto E."/>
            <person name="Hsu M.H."/>
            <person name="Wu K.P."/>
            <person name="Wang L.N."/>
            <person name="Leebens-Mack J.H."/>
            <person name="Tsai I.J."/>
        </authorList>
    </citation>
    <scope>NUCLEOTIDE SEQUENCE [LARGE SCALE GENOMIC DNA]</scope>
    <source>
        <strain evidence="3">cv. Chaw 1501</strain>
        <tissue evidence="2">Young leaves</tissue>
    </source>
</reference>
<organism evidence="2 3">
    <name type="scientific">Cinnamomum micranthum f. kanehirae</name>
    <dbReference type="NCBI Taxonomy" id="337451"/>
    <lineage>
        <taxon>Eukaryota</taxon>
        <taxon>Viridiplantae</taxon>
        <taxon>Streptophyta</taxon>
        <taxon>Embryophyta</taxon>
        <taxon>Tracheophyta</taxon>
        <taxon>Spermatophyta</taxon>
        <taxon>Magnoliopsida</taxon>
        <taxon>Magnoliidae</taxon>
        <taxon>Laurales</taxon>
        <taxon>Lauraceae</taxon>
        <taxon>Cinnamomum</taxon>
    </lineage>
</organism>
<evidence type="ECO:0000256" key="1">
    <source>
        <dbReference type="SAM" id="MobiDB-lite"/>
    </source>
</evidence>
<sequence>MERGRGREGGGGRLAAGRGRGGKKGCGNGKRKWGWRGFGNNGVCRGKFWKEKGFGRRSLVKDKIVHQIIDLVKAHQSLFDQVLREDISEADDLTLEQISLVVAILSKASILARWNDEYGFIQGLFGMMRGLFSVDIGAFSSIEPHENHKKSELILFRLSFSLCTYLFFLVAKKALRLQVSDAPGDYHTSGGGPQPTLSLLVSLLSSVRTALERVAEEKSLLLNKFYNLAKLSFVFRKFGSVDVADTLE</sequence>
<dbReference type="Proteomes" id="UP000283530">
    <property type="component" value="Unassembled WGS sequence"/>
</dbReference>
<dbReference type="STRING" id="337451.A0A3S3NH79"/>
<name>A0A3S3NH79_9MAGN</name>
<accession>A0A3S3NH79</accession>
<keyword evidence="3" id="KW-1185">Reference proteome</keyword>
<comment type="caution">
    <text evidence="2">The sequence shown here is derived from an EMBL/GenBank/DDBJ whole genome shotgun (WGS) entry which is preliminary data.</text>
</comment>
<feature type="compositionally biased region" description="Basic and acidic residues" evidence="1">
    <location>
        <begin position="1"/>
        <end position="10"/>
    </location>
</feature>
<dbReference type="OrthoDB" id="1714522at2759"/>
<evidence type="ECO:0000313" key="2">
    <source>
        <dbReference type="EMBL" id="RWR92176.1"/>
    </source>
</evidence>
<protein>
    <submittedName>
        <fullName evidence="2">Nuclear pore complex protein NUP205</fullName>
    </submittedName>
</protein>
<gene>
    <name evidence="2" type="ORF">CKAN_02138300</name>
</gene>
<proteinExistence type="predicted"/>
<feature type="region of interest" description="Disordered" evidence="1">
    <location>
        <begin position="1"/>
        <end position="28"/>
    </location>
</feature>